<feature type="domain" description="Elongation factor 1 beta central acidic region eukaryote" evidence="5">
    <location>
        <begin position="425"/>
        <end position="452"/>
    </location>
</feature>
<feature type="domain" description="Elongation factor 1 beta central acidic region eukaryote" evidence="5">
    <location>
        <begin position="555"/>
        <end position="582"/>
    </location>
</feature>
<feature type="domain" description="Elongation factor 1 beta central acidic region eukaryote" evidence="5">
    <location>
        <begin position="1197"/>
        <end position="1222"/>
    </location>
</feature>
<evidence type="ECO:0000313" key="7">
    <source>
        <dbReference type="RefSeq" id="XP_034107343.1"/>
    </source>
</evidence>
<dbReference type="OrthoDB" id="5859781at2759"/>
<feature type="domain" description="Elongation factor 1 beta central acidic region eukaryote" evidence="5">
    <location>
        <begin position="246"/>
        <end position="273"/>
    </location>
</feature>
<feature type="region of interest" description="Disordered" evidence="4">
    <location>
        <begin position="1181"/>
        <end position="1203"/>
    </location>
</feature>
<accession>A0A6P8X678</accession>
<feature type="compositionally biased region" description="Low complexity" evidence="4">
    <location>
        <begin position="593"/>
        <end position="606"/>
    </location>
</feature>
<feature type="domain" description="Elongation factor 1 beta central acidic region eukaryote" evidence="5">
    <location>
        <begin position="306"/>
        <end position="333"/>
    </location>
</feature>
<dbReference type="InterPro" id="IPR018940">
    <property type="entry name" value="EF-1_beta_acid_region_euk"/>
</dbReference>
<name>A0A6P8X678_DROAB</name>
<evidence type="ECO:0000256" key="3">
    <source>
        <dbReference type="ARBA" id="ARBA00023242"/>
    </source>
</evidence>
<feature type="domain" description="Elongation factor 1 beta central acidic region eukaryote" evidence="5">
    <location>
        <begin position="123"/>
        <end position="151"/>
    </location>
</feature>
<feature type="compositionally biased region" description="Acidic residues" evidence="4">
    <location>
        <begin position="787"/>
        <end position="805"/>
    </location>
</feature>
<feature type="domain" description="Elongation factor 1 beta central acidic region eukaryote" evidence="5">
    <location>
        <begin position="337"/>
        <end position="364"/>
    </location>
</feature>
<feature type="domain" description="Elongation factor 1 beta central acidic region eukaryote" evidence="5">
    <location>
        <begin position="93"/>
        <end position="120"/>
    </location>
</feature>
<feature type="compositionally biased region" description="Acidic residues" evidence="4">
    <location>
        <begin position="404"/>
        <end position="414"/>
    </location>
</feature>
<keyword evidence="3" id="KW-0539">Nucleus</keyword>
<evidence type="ECO:0000259" key="5">
    <source>
        <dbReference type="SMART" id="SM01182"/>
    </source>
</evidence>
<proteinExistence type="predicted"/>
<feature type="compositionally biased region" description="Basic and acidic residues" evidence="4">
    <location>
        <begin position="570"/>
        <end position="581"/>
    </location>
</feature>
<feature type="domain" description="Elongation factor 1 beta central acidic region eukaryote" evidence="5">
    <location>
        <begin position="276"/>
        <end position="302"/>
    </location>
</feature>
<feature type="compositionally biased region" description="Basic and acidic residues" evidence="4">
    <location>
        <begin position="284"/>
        <end position="297"/>
    </location>
</feature>
<feature type="compositionally biased region" description="Acidic residues" evidence="4">
    <location>
        <begin position="66"/>
        <end position="77"/>
    </location>
</feature>
<feature type="compositionally biased region" description="Low complexity" evidence="4">
    <location>
        <begin position="1"/>
        <end position="14"/>
    </location>
</feature>
<feature type="domain" description="Elongation factor 1 beta central acidic region eukaryote" evidence="5">
    <location>
        <begin position="215"/>
        <end position="242"/>
    </location>
</feature>
<feature type="compositionally biased region" description="Polar residues" evidence="4">
    <location>
        <begin position="984"/>
        <end position="1001"/>
    </location>
</feature>
<feature type="domain" description="Elongation factor 1 beta central acidic region eukaryote" evidence="5">
    <location>
        <begin position="65"/>
        <end position="88"/>
    </location>
</feature>
<feature type="domain" description="Elongation factor 1 beta central acidic region eukaryote" evidence="5">
    <location>
        <begin position="1001"/>
        <end position="1028"/>
    </location>
</feature>
<dbReference type="RefSeq" id="XP_034107343.1">
    <property type="nucleotide sequence ID" value="XM_034251452.2"/>
</dbReference>
<feature type="region of interest" description="Disordered" evidence="4">
    <location>
        <begin position="552"/>
        <end position="606"/>
    </location>
</feature>
<keyword evidence="2" id="KW-0597">Phosphoprotein</keyword>
<dbReference type="GO" id="GO:0007095">
    <property type="term" value="P:mitotic G2 DNA damage checkpoint signaling"/>
    <property type="evidence" value="ECO:0007669"/>
    <property type="project" value="TreeGrafter"/>
</dbReference>
<feature type="compositionally biased region" description="Basic and acidic residues" evidence="4">
    <location>
        <begin position="255"/>
        <end position="267"/>
    </location>
</feature>
<feature type="domain" description="Elongation factor 1 beta central acidic region eukaryote" evidence="5">
    <location>
        <begin position="1322"/>
        <end position="1349"/>
    </location>
</feature>
<feature type="compositionally biased region" description="Basic residues" evidence="4">
    <location>
        <begin position="1017"/>
        <end position="1030"/>
    </location>
</feature>
<reference evidence="7" key="1">
    <citation type="submission" date="2025-08" db="UniProtKB">
        <authorList>
            <consortium name="RefSeq"/>
        </authorList>
    </citation>
    <scope>IDENTIFICATION</scope>
    <source>
        <strain evidence="7">15112-1751.03</strain>
        <tissue evidence="7">Whole Adult</tissue>
    </source>
</reference>
<dbReference type="PANTHER" id="PTHR14396">
    <property type="entry name" value="CLASPIN"/>
    <property type="match status" value="1"/>
</dbReference>
<feature type="region of interest" description="Disordered" evidence="4">
    <location>
        <begin position="1"/>
        <end position="495"/>
    </location>
</feature>
<dbReference type="InterPro" id="IPR024146">
    <property type="entry name" value="Claspin"/>
</dbReference>
<dbReference type="PANTHER" id="PTHR14396:SF10">
    <property type="entry name" value="CLASPIN"/>
    <property type="match status" value="1"/>
</dbReference>
<feature type="compositionally biased region" description="Acidic residues" evidence="4">
    <location>
        <begin position="1190"/>
        <end position="1203"/>
    </location>
</feature>
<evidence type="ECO:0000313" key="6">
    <source>
        <dbReference type="Proteomes" id="UP000515160"/>
    </source>
</evidence>
<dbReference type="GeneID" id="117570030"/>
<evidence type="ECO:0000256" key="4">
    <source>
        <dbReference type="SAM" id="MobiDB-lite"/>
    </source>
</evidence>
<dbReference type="GO" id="GO:0005634">
    <property type="term" value="C:nucleus"/>
    <property type="evidence" value="ECO:0007669"/>
    <property type="project" value="UniProtKB-SubCell"/>
</dbReference>
<protein>
    <submittedName>
        <fullName evidence="7">Claspin</fullName>
    </submittedName>
</protein>
<feature type="compositionally biased region" description="Basic and acidic residues" evidence="4">
    <location>
        <begin position="347"/>
        <end position="359"/>
    </location>
</feature>
<feature type="domain" description="Elongation factor 1 beta central acidic region eukaryote" evidence="5">
    <location>
        <begin position="185"/>
        <end position="211"/>
    </location>
</feature>
<feature type="compositionally biased region" description="Acidic residues" evidence="4">
    <location>
        <begin position="1034"/>
        <end position="1070"/>
    </location>
</feature>
<feature type="compositionally biased region" description="Basic and acidic residues" evidence="4">
    <location>
        <begin position="415"/>
        <end position="426"/>
    </location>
</feature>
<feature type="compositionally biased region" description="Basic and acidic residues" evidence="4">
    <location>
        <begin position="164"/>
        <end position="176"/>
    </location>
</feature>
<comment type="subcellular location">
    <subcellularLocation>
        <location evidence="1">Nucleus</location>
    </subcellularLocation>
</comment>
<feature type="compositionally biased region" description="Basic and acidic residues" evidence="4">
    <location>
        <begin position="102"/>
        <end position="115"/>
    </location>
</feature>
<feature type="compositionally biased region" description="Basic and acidic residues" evidence="4">
    <location>
        <begin position="191"/>
        <end position="206"/>
    </location>
</feature>
<feature type="compositionally biased region" description="Acidic residues" evidence="4">
    <location>
        <begin position="817"/>
        <end position="870"/>
    </location>
</feature>
<feature type="region of interest" description="Disordered" evidence="4">
    <location>
        <begin position="777"/>
        <end position="898"/>
    </location>
</feature>
<evidence type="ECO:0000256" key="1">
    <source>
        <dbReference type="ARBA" id="ARBA00004123"/>
    </source>
</evidence>
<evidence type="ECO:0000256" key="2">
    <source>
        <dbReference type="ARBA" id="ARBA00022553"/>
    </source>
</evidence>
<feature type="region of interest" description="Disordered" evidence="4">
    <location>
        <begin position="966"/>
        <end position="1070"/>
    </location>
</feature>
<keyword evidence="6" id="KW-1185">Reference proteome</keyword>
<gene>
    <name evidence="7" type="primary">LOC117570030</name>
</gene>
<dbReference type="SMART" id="SM01182">
    <property type="entry name" value="EF-1_beta_acid"/>
    <property type="match status" value="14"/>
</dbReference>
<sequence>MSEAVAESATAAESGEQENDSMEKLQIDDEDEKNVSVEDILGGNTLIMSDSEDETPATLANKNQGEDDEEMEKEEEMQEHIKSKSKKKKISAIIDSDSEEEQATKDGQDQETTRESKKKISAIIDSDNEEQKEQATKSGQDQETTRVSKKKISASIDSDSEEEQATKSEEDQESTRVSKTKLSAIIDSDSEEQRVTKSEQDQETTRVSKKKISALIDSDSEEELQATKSVQDEESTSVSKKKISAVIDSDSEEEQVSKSEEDQERTRVSKTKLSAIIDSEKEEEQATKSEQDQETTRVSKKKISALIDSDSEEELQATKSVQDEESTSVSKKKISAVIDSDSEEEQSEKSKEKEKDPKPKSKKKISAIVDTDSEEEPQVASEEDKHSSTSTKKQKSIKKQRMDSDEEQDSSSSDDAEKPSKLKGLVDSESEEETGEPMEQQAENEAPKAKSKSKPMRASAKKALDEMQAIQSEQQRLHREAHISVPYHQPKPRTLKEFLSRRTINKPLAVAMAGGSPMPSKQKEPRRSLALRMNSEELQAYAKLMEERAKEATEFFKSESEPEDDEKDESEPKALQDKPVEEEQTTVLESKVEASSAIPESEIEGISVDVEAENAMESEPIAETISPTKVQLVTEVVELPKLDLSTLNITPPSKPSTPRISEAIRRLRDEKSSDVSPSLKGDPNMVIDLETGDMFAKKPTGVDDLLLRLMKTREAKKHKTTETVNILSTTHGKLELSKVSIHLHEEEPVNKEQKPGAAYQKMQEHLKSLINKKRMEDMRKKQAEEMQQAEEDDEMEVDEDEEYEPDEKPAKSQVVINDDEEIIEEDGDVNVEEDEAADDAEQEADAEPETEANEEEPSSSSEEEESETEETQTQGKRKNRIIRAFQDDNSDDDLLQTPKLNKTVPLTATQLQLSAQKLFDTEVERTASDEENELLGLCSGRFTQSEMSSAAPTTSSALISQIPITQAAESSQAPDELEALCSGNFETQKPASPEPTTNKIVSSEEEAAEQQKEEKPRQKKLTKKRQKKKALGFSDDEESEEESAAEEQLESEAEEVEEVPESFVDYDSEENEVVVQMTKKDRKLRASNFLEKEAELSESEWGSADEDEKNLDNYDIELGDEDEFDKEKLRSELGQIHARKMLDQDIREVRKIQDMLFEDEEGAVRQRQFRWKNAENGMAFSLDDTRNAEGEADPNEGSGDEENEHLWRKIRYEREQLLLEKGLKGAATNVASPLSPAVGNTNTARKFNIITAKKTTVELKKSSPFLISKSVNQKQQAVRGSFLVRDKETLTKLAGLTKGAAGDVDGTAGTVSVKSTKAKNFVFATLTEEEHENQKRKAADLLNSSSETGVNFMKKPRLEPRREKCLIDQLL</sequence>
<dbReference type="GO" id="GO:0010997">
    <property type="term" value="F:anaphase-promoting complex binding"/>
    <property type="evidence" value="ECO:0007669"/>
    <property type="project" value="TreeGrafter"/>
</dbReference>
<organism evidence="6 7">
    <name type="scientific">Drosophila albomicans</name>
    <name type="common">Fruit fly</name>
    <dbReference type="NCBI Taxonomy" id="7291"/>
    <lineage>
        <taxon>Eukaryota</taxon>
        <taxon>Metazoa</taxon>
        <taxon>Ecdysozoa</taxon>
        <taxon>Arthropoda</taxon>
        <taxon>Hexapoda</taxon>
        <taxon>Insecta</taxon>
        <taxon>Pterygota</taxon>
        <taxon>Neoptera</taxon>
        <taxon>Endopterygota</taxon>
        <taxon>Diptera</taxon>
        <taxon>Brachycera</taxon>
        <taxon>Muscomorpha</taxon>
        <taxon>Ephydroidea</taxon>
        <taxon>Drosophilidae</taxon>
        <taxon>Drosophila</taxon>
    </lineage>
</organism>
<dbReference type="GO" id="GO:0033314">
    <property type="term" value="P:mitotic DNA replication checkpoint signaling"/>
    <property type="evidence" value="ECO:0007669"/>
    <property type="project" value="TreeGrafter"/>
</dbReference>
<dbReference type="Proteomes" id="UP000515160">
    <property type="component" value="Chromosome 3"/>
</dbReference>